<name>A0AAV4NH92_9ARAC</name>
<protein>
    <submittedName>
        <fullName evidence="1">Uncharacterized protein</fullName>
    </submittedName>
</protein>
<comment type="caution">
    <text evidence="1">The sequence shown here is derived from an EMBL/GenBank/DDBJ whole genome shotgun (WGS) entry which is preliminary data.</text>
</comment>
<organism evidence="1 2">
    <name type="scientific">Caerostris darwini</name>
    <dbReference type="NCBI Taxonomy" id="1538125"/>
    <lineage>
        <taxon>Eukaryota</taxon>
        <taxon>Metazoa</taxon>
        <taxon>Ecdysozoa</taxon>
        <taxon>Arthropoda</taxon>
        <taxon>Chelicerata</taxon>
        <taxon>Arachnida</taxon>
        <taxon>Araneae</taxon>
        <taxon>Araneomorphae</taxon>
        <taxon>Entelegynae</taxon>
        <taxon>Araneoidea</taxon>
        <taxon>Araneidae</taxon>
        <taxon>Caerostris</taxon>
    </lineage>
</organism>
<dbReference type="Proteomes" id="UP001054837">
    <property type="component" value="Unassembled WGS sequence"/>
</dbReference>
<gene>
    <name evidence="1" type="ORF">CDAR_275751</name>
</gene>
<dbReference type="AlphaFoldDB" id="A0AAV4NH92"/>
<evidence type="ECO:0000313" key="1">
    <source>
        <dbReference type="EMBL" id="GIX84136.1"/>
    </source>
</evidence>
<proteinExistence type="predicted"/>
<reference evidence="1 2" key="1">
    <citation type="submission" date="2021-06" db="EMBL/GenBank/DDBJ databases">
        <title>Caerostris darwini draft genome.</title>
        <authorList>
            <person name="Kono N."/>
            <person name="Arakawa K."/>
        </authorList>
    </citation>
    <scope>NUCLEOTIDE SEQUENCE [LARGE SCALE GENOMIC DNA]</scope>
</reference>
<accession>A0AAV4NH92</accession>
<sequence>MRINIKIPEPTKLFGEKFSYISLCEINCFFCGVNGEIPKSPGKFLDVLVTFTVPLTQRKENPFFARGHKKHLTSFPETLNESDHMHYLHVLFTWP</sequence>
<dbReference type="EMBL" id="BPLQ01001705">
    <property type="protein sequence ID" value="GIX84136.1"/>
    <property type="molecule type" value="Genomic_DNA"/>
</dbReference>
<keyword evidence="2" id="KW-1185">Reference proteome</keyword>
<evidence type="ECO:0000313" key="2">
    <source>
        <dbReference type="Proteomes" id="UP001054837"/>
    </source>
</evidence>